<dbReference type="GO" id="GO:0005509">
    <property type="term" value="F:calcium ion binding"/>
    <property type="evidence" value="ECO:0007669"/>
    <property type="project" value="InterPro"/>
</dbReference>
<feature type="domain" description="EF-hand" evidence="2">
    <location>
        <begin position="122"/>
        <end position="157"/>
    </location>
</feature>
<dbReference type="PANTHER" id="PTHR10827">
    <property type="entry name" value="RETICULOCALBIN"/>
    <property type="match status" value="1"/>
</dbReference>
<dbReference type="EMBL" id="MTEJ01000056">
    <property type="protein sequence ID" value="OQX12893.1"/>
    <property type="molecule type" value="Genomic_DNA"/>
</dbReference>
<evidence type="ECO:0000259" key="2">
    <source>
        <dbReference type="PROSITE" id="PS50222"/>
    </source>
</evidence>
<dbReference type="SUPFAM" id="SSF47473">
    <property type="entry name" value="EF-hand"/>
    <property type="match status" value="1"/>
</dbReference>
<name>A0A1Y1QSL5_9GAMM</name>
<dbReference type="InterPro" id="IPR018247">
    <property type="entry name" value="EF_Hand_1_Ca_BS"/>
</dbReference>
<dbReference type="PROSITE" id="PS50222">
    <property type="entry name" value="EF_HAND_2"/>
    <property type="match status" value="1"/>
</dbReference>
<proteinExistence type="predicted"/>
<reference evidence="3 4" key="1">
    <citation type="submission" date="2017-01" db="EMBL/GenBank/DDBJ databases">
        <title>Novel large sulfur bacteria in the metagenomes of groundwater-fed chemosynthetic microbial mats in the Lake Huron basin.</title>
        <authorList>
            <person name="Sharrar A.M."/>
            <person name="Flood B.E."/>
            <person name="Bailey J.V."/>
            <person name="Jones D.S."/>
            <person name="Biddanda B."/>
            <person name="Ruberg S.A."/>
            <person name="Marcus D.N."/>
            <person name="Dick G.J."/>
        </authorList>
    </citation>
    <scope>NUCLEOTIDE SEQUENCE [LARGE SCALE GENOMIC DNA]</scope>
    <source>
        <strain evidence="3">A8</strain>
    </source>
</reference>
<gene>
    <name evidence="3" type="ORF">BWK73_13645</name>
</gene>
<evidence type="ECO:0000313" key="3">
    <source>
        <dbReference type="EMBL" id="OQX12893.1"/>
    </source>
</evidence>
<dbReference type="AlphaFoldDB" id="A0A1Y1QSL5"/>
<dbReference type="InterPro" id="IPR011992">
    <property type="entry name" value="EF-hand-dom_pair"/>
</dbReference>
<comment type="caution">
    <text evidence="3">The sequence shown here is derived from an EMBL/GenBank/DDBJ whole genome shotgun (WGS) entry which is preliminary data.</text>
</comment>
<dbReference type="Pfam" id="PF13202">
    <property type="entry name" value="EF-hand_5"/>
    <property type="match status" value="2"/>
</dbReference>
<dbReference type="Gene3D" id="1.10.238.10">
    <property type="entry name" value="EF-hand"/>
    <property type="match status" value="2"/>
</dbReference>
<dbReference type="PANTHER" id="PTHR10827:SF52">
    <property type="entry name" value="IP16409P"/>
    <property type="match status" value="1"/>
</dbReference>
<protein>
    <recommendedName>
        <fullName evidence="2">EF-hand domain-containing protein</fullName>
    </recommendedName>
</protein>
<dbReference type="InterPro" id="IPR002048">
    <property type="entry name" value="EF_hand_dom"/>
</dbReference>
<sequence length="205" mass="21448">MKMKLVSAAVLAVLLSAPVFAESSITPVMPVEPPVTVTPEPGLVVAPPTLSDKATAKALEFKATDTDGDGFVTWAEFKLASDAKRDAGILAIFTAADKDKNKALSSEEFLSRFATGDVVNAAALTQASTVFTIIDTDQNGSISLTELGLAAADGKPAGTLMWAFARMDTNGDAKLAATEYFAKLVLPKPPKLPMPKPRGTKTPPK</sequence>
<dbReference type="PROSITE" id="PS00018">
    <property type="entry name" value="EF_HAND_1"/>
    <property type="match status" value="3"/>
</dbReference>
<organism evidence="3 4">
    <name type="scientific">Thiothrix lacustris</name>
    <dbReference type="NCBI Taxonomy" id="525917"/>
    <lineage>
        <taxon>Bacteria</taxon>
        <taxon>Pseudomonadati</taxon>
        <taxon>Pseudomonadota</taxon>
        <taxon>Gammaproteobacteria</taxon>
        <taxon>Thiotrichales</taxon>
        <taxon>Thiotrichaceae</taxon>
        <taxon>Thiothrix</taxon>
    </lineage>
</organism>
<accession>A0A1Y1QSL5</accession>
<dbReference type="SMART" id="SM00054">
    <property type="entry name" value="EFh"/>
    <property type="match status" value="4"/>
</dbReference>
<dbReference type="Proteomes" id="UP000192491">
    <property type="component" value="Unassembled WGS sequence"/>
</dbReference>
<keyword evidence="1" id="KW-0732">Signal</keyword>
<feature type="signal peptide" evidence="1">
    <location>
        <begin position="1"/>
        <end position="21"/>
    </location>
</feature>
<feature type="chain" id="PRO_5013299337" description="EF-hand domain-containing protein" evidence="1">
    <location>
        <begin position="22"/>
        <end position="205"/>
    </location>
</feature>
<evidence type="ECO:0000313" key="4">
    <source>
        <dbReference type="Proteomes" id="UP000192491"/>
    </source>
</evidence>
<evidence type="ECO:0000256" key="1">
    <source>
        <dbReference type="SAM" id="SignalP"/>
    </source>
</evidence>